<accession>A0A914RXT4</accession>
<sequence length="134" mass="15530">MHRKLRTPQPFTFEHKNTGIKGHLLVCKTRLALIKRSTIPGLELMEVLIGTRQFEYISQQLHLENVEKYVWTDSQCTLQQIHSSGVHQKDRFVENQLRDIWKTDAKYVYIPSDFSPAGIPRRGGDLGNLVDNNK</sequence>
<organism evidence="1 2">
    <name type="scientific">Parascaris equorum</name>
    <name type="common">Equine roundworm</name>
    <dbReference type="NCBI Taxonomy" id="6256"/>
    <lineage>
        <taxon>Eukaryota</taxon>
        <taxon>Metazoa</taxon>
        <taxon>Ecdysozoa</taxon>
        <taxon>Nematoda</taxon>
        <taxon>Chromadorea</taxon>
        <taxon>Rhabditida</taxon>
        <taxon>Spirurina</taxon>
        <taxon>Ascaridomorpha</taxon>
        <taxon>Ascaridoidea</taxon>
        <taxon>Ascarididae</taxon>
        <taxon>Parascaris</taxon>
    </lineage>
</organism>
<dbReference type="InterPro" id="IPR008042">
    <property type="entry name" value="Retrotrans_Pao"/>
</dbReference>
<dbReference type="WBParaSite" id="PEQ_0001114301-mRNA-1">
    <property type="protein sequence ID" value="PEQ_0001114301-mRNA-1"/>
    <property type="gene ID" value="PEQ_0001114301"/>
</dbReference>
<dbReference type="Proteomes" id="UP000887564">
    <property type="component" value="Unplaced"/>
</dbReference>
<protein>
    <submittedName>
        <fullName evidence="2">Uncharacterized protein</fullName>
    </submittedName>
</protein>
<dbReference type="AlphaFoldDB" id="A0A914RXT4"/>
<proteinExistence type="predicted"/>
<name>A0A914RXT4_PAREQ</name>
<keyword evidence="1" id="KW-1185">Reference proteome</keyword>
<reference evidence="2" key="1">
    <citation type="submission" date="2022-11" db="UniProtKB">
        <authorList>
            <consortium name="WormBaseParasite"/>
        </authorList>
    </citation>
    <scope>IDENTIFICATION</scope>
</reference>
<evidence type="ECO:0000313" key="2">
    <source>
        <dbReference type="WBParaSite" id="PEQ_0001114301-mRNA-1"/>
    </source>
</evidence>
<dbReference type="PANTHER" id="PTHR47331">
    <property type="entry name" value="PHD-TYPE DOMAIN-CONTAINING PROTEIN"/>
    <property type="match status" value="1"/>
</dbReference>
<dbReference type="Pfam" id="PF05380">
    <property type="entry name" value="Peptidase_A17"/>
    <property type="match status" value="1"/>
</dbReference>
<evidence type="ECO:0000313" key="1">
    <source>
        <dbReference type="Proteomes" id="UP000887564"/>
    </source>
</evidence>